<proteinExistence type="predicted"/>
<dbReference type="RefSeq" id="WP_202998423.1">
    <property type="nucleotide sequence ID" value="NZ_JAEMEF010000001.1"/>
</dbReference>
<evidence type="ECO:0000313" key="2">
    <source>
        <dbReference type="Proteomes" id="UP000605013"/>
    </source>
</evidence>
<reference evidence="1 2" key="1">
    <citation type="submission" date="2020-12" db="EMBL/GenBank/DDBJ databases">
        <title>Olleya sediminilitoris sp. nov., isolated from a tidal flat.</title>
        <authorList>
            <person name="Park S."/>
            <person name="Yoon J.-H."/>
        </authorList>
    </citation>
    <scope>NUCLEOTIDE SEQUENCE [LARGE SCALE GENOMIC DNA]</scope>
    <source>
        <strain evidence="1 2">YSTF-M6</strain>
    </source>
</reference>
<organism evidence="1 2">
    <name type="scientific">Olleya sediminilitoris</name>
    <dbReference type="NCBI Taxonomy" id="2795739"/>
    <lineage>
        <taxon>Bacteria</taxon>
        <taxon>Pseudomonadati</taxon>
        <taxon>Bacteroidota</taxon>
        <taxon>Flavobacteriia</taxon>
        <taxon>Flavobacteriales</taxon>
        <taxon>Flavobacteriaceae</taxon>
    </lineage>
</organism>
<sequence length="49" mass="5859">MSTKKAPTLMYWSFKKYCNYIFINFLDTIVLLPSNIETNTHHYLTDLID</sequence>
<name>A0ABS1WGJ4_9FLAO</name>
<comment type="caution">
    <text evidence="1">The sequence shown here is derived from an EMBL/GenBank/DDBJ whole genome shotgun (WGS) entry which is preliminary data.</text>
</comment>
<evidence type="ECO:0000313" key="1">
    <source>
        <dbReference type="EMBL" id="MBL7558249.1"/>
    </source>
</evidence>
<keyword evidence="2" id="KW-1185">Reference proteome</keyword>
<protein>
    <submittedName>
        <fullName evidence="1">Uncharacterized protein</fullName>
    </submittedName>
</protein>
<dbReference type="EMBL" id="JAEMEF010000001">
    <property type="protein sequence ID" value="MBL7558249.1"/>
    <property type="molecule type" value="Genomic_DNA"/>
</dbReference>
<gene>
    <name evidence="1" type="ORF">JAO71_00425</name>
</gene>
<accession>A0ABS1WGJ4</accession>
<dbReference type="Proteomes" id="UP000605013">
    <property type="component" value="Unassembled WGS sequence"/>
</dbReference>